<comment type="caution">
    <text evidence="2">The sequence shown here is derived from an EMBL/GenBank/DDBJ whole genome shotgun (WGS) entry which is preliminary data.</text>
</comment>
<evidence type="ECO:0000313" key="2">
    <source>
        <dbReference type="EMBL" id="MBI4251579.1"/>
    </source>
</evidence>
<dbReference type="AlphaFoldDB" id="A0A932ZSF3"/>
<accession>A0A932ZSF3</accession>
<keyword evidence="1" id="KW-1133">Transmembrane helix</keyword>
<reference evidence="2" key="1">
    <citation type="submission" date="2020-07" db="EMBL/GenBank/DDBJ databases">
        <title>Huge and variable diversity of episymbiotic CPR bacteria and DPANN archaea in groundwater ecosystems.</title>
        <authorList>
            <person name="He C.Y."/>
            <person name="Keren R."/>
            <person name="Whittaker M."/>
            <person name="Farag I.F."/>
            <person name="Doudna J."/>
            <person name="Cate J.H.D."/>
            <person name="Banfield J.F."/>
        </authorList>
    </citation>
    <scope>NUCLEOTIDE SEQUENCE</scope>
    <source>
        <strain evidence="2">NC_groundwater_1370_Ag_S-0.2um_69_93</strain>
    </source>
</reference>
<name>A0A932ZSF3_UNCTE</name>
<organism evidence="2 3">
    <name type="scientific">Tectimicrobiota bacterium</name>
    <dbReference type="NCBI Taxonomy" id="2528274"/>
    <lineage>
        <taxon>Bacteria</taxon>
        <taxon>Pseudomonadati</taxon>
        <taxon>Nitrospinota/Tectimicrobiota group</taxon>
        <taxon>Candidatus Tectimicrobiota</taxon>
    </lineage>
</organism>
<proteinExistence type="predicted"/>
<dbReference type="Proteomes" id="UP000752292">
    <property type="component" value="Unassembled WGS sequence"/>
</dbReference>
<feature type="transmembrane region" description="Helical" evidence="1">
    <location>
        <begin position="47"/>
        <end position="66"/>
    </location>
</feature>
<feature type="transmembrane region" description="Helical" evidence="1">
    <location>
        <begin position="12"/>
        <end position="41"/>
    </location>
</feature>
<evidence type="ECO:0000313" key="3">
    <source>
        <dbReference type="Proteomes" id="UP000752292"/>
    </source>
</evidence>
<evidence type="ECO:0000256" key="1">
    <source>
        <dbReference type="SAM" id="Phobius"/>
    </source>
</evidence>
<sequence length="68" mass="7086">MNRSEWMDALPRISIAFGVMAFGVALGAALISGVGMMVALWRAAVGGVAFAVLGGLLSYLLLLFLAEK</sequence>
<keyword evidence="1" id="KW-0812">Transmembrane</keyword>
<keyword evidence="1" id="KW-0472">Membrane</keyword>
<protein>
    <submittedName>
        <fullName evidence="2">Uncharacterized protein</fullName>
    </submittedName>
</protein>
<dbReference type="EMBL" id="JACQRX010000171">
    <property type="protein sequence ID" value="MBI4251579.1"/>
    <property type="molecule type" value="Genomic_DNA"/>
</dbReference>
<gene>
    <name evidence="2" type="ORF">HY618_03885</name>
</gene>